<dbReference type="SUPFAM" id="SSF47384">
    <property type="entry name" value="Homodimeric domain of signal transducing histidine kinase"/>
    <property type="match status" value="1"/>
</dbReference>
<dbReference type="GO" id="GO:0005524">
    <property type="term" value="F:ATP binding"/>
    <property type="evidence" value="ECO:0007669"/>
    <property type="project" value="UniProtKB-KW"/>
</dbReference>
<keyword evidence="9" id="KW-0067">ATP-binding</keyword>
<evidence type="ECO:0000256" key="11">
    <source>
        <dbReference type="ARBA" id="ARBA00023012"/>
    </source>
</evidence>
<feature type="domain" description="Histidine kinase" evidence="14">
    <location>
        <begin position="219"/>
        <end position="430"/>
    </location>
</feature>
<gene>
    <name evidence="15" type="ordered locus">Nitsa_1910</name>
</gene>
<dbReference type="Gene3D" id="3.30.565.10">
    <property type="entry name" value="Histidine kinase-like ATPase, C-terminal domain"/>
    <property type="match status" value="1"/>
</dbReference>
<dbReference type="SUPFAM" id="SSF55874">
    <property type="entry name" value="ATPase domain of HSP90 chaperone/DNA topoisomerase II/histidine kinase"/>
    <property type="match status" value="1"/>
</dbReference>
<evidence type="ECO:0000313" key="16">
    <source>
        <dbReference type="Proteomes" id="UP000008633"/>
    </source>
</evidence>
<evidence type="ECO:0000256" key="10">
    <source>
        <dbReference type="ARBA" id="ARBA00022989"/>
    </source>
</evidence>
<evidence type="ECO:0000256" key="3">
    <source>
        <dbReference type="ARBA" id="ARBA00012438"/>
    </source>
</evidence>
<accession>E6X2E9</accession>
<dbReference type="GO" id="GO:0000155">
    <property type="term" value="F:phosphorelay sensor kinase activity"/>
    <property type="evidence" value="ECO:0007669"/>
    <property type="project" value="InterPro"/>
</dbReference>
<protein>
    <recommendedName>
        <fullName evidence="3">histidine kinase</fullName>
        <ecNumber evidence="3">2.7.13.3</ecNumber>
    </recommendedName>
</protein>
<dbReference type="InterPro" id="IPR003661">
    <property type="entry name" value="HisK_dim/P_dom"/>
</dbReference>
<dbReference type="EMBL" id="CP002452">
    <property type="protein sequence ID" value="ADV47154.1"/>
    <property type="molecule type" value="Genomic_DNA"/>
</dbReference>
<dbReference type="SMART" id="SM00388">
    <property type="entry name" value="HisKA"/>
    <property type="match status" value="1"/>
</dbReference>
<evidence type="ECO:0000313" key="15">
    <source>
        <dbReference type="EMBL" id="ADV47154.1"/>
    </source>
</evidence>
<dbReference type="PROSITE" id="PS50109">
    <property type="entry name" value="HIS_KIN"/>
    <property type="match status" value="1"/>
</dbReference>
<dbReference type="InterPro" id="IPR036890">
    <property type="entry name" value="HATPase_C_sf"/>
</dbReference>
<reference evidence="15 16" key="1">
    <citation type="journal article" date="2011" name="Stand. Genomic Sci.">
        <title>Complete genome sequence of Nitratifractor salsuginis type strain (E9I37-1).</title>
        <authorList>
            <person name="Anderson I."/>
            <person name="Sikorski J."/>
            <person name="Zeytun A."/>
            <person name="Nolan M."/>
            <person name="Lapidus A."/>
            <person name="Lucas S."/>
            <person name="Hammon N."/>
            <person name="Deshpande S."/>
            <person name="Cheng J.F."/>
            <person name="Tapia R."/>
            <person name="Han C."/>
            <person name="Goodwin L."/>
            <person name="Pitluck S."/>
            <person name="Liolios K."/>
            <person name="Pagani I."/>
            <person name="Ivanova N."/>
            <person name="Huntemann M."/>
            <person name="Mavromatis K."/>
            <person name="Ovchinikova G."/>
            <person name="Pati A."/>
            <person name="Chen A."/>
            <person name="Palaniappan K."/>
            <person name="Land M."/>
            <person name="Hauser L."/>
            <person name="Brambilla E.M."/>
            <person name="Ngatchou-Djao O.D."/>
            <person name="Rohde M."/>
            <person name="Tindall B.J."/>
            <person name="Goker M."/>
            <person name="Detter J.C."/>
            <person name="Woyke T."/>
            <person name="Bristow J."/>
            <person name="Eisen J.A."/>
            <person name="Markowitz V."/>
            <person name="Hugenholtz P."/>
            <person name="Klenk H.P."/>
            <person name="Kyrpides N.C."/>
        </authorList>
    </citation>
    <scope>NUCLEOTIDE SEQUENCE [LARGE SCALE GENOMIC DNA]</scope>
    <source>
        <strain evidence="16">DSM 16511 / JCM 12458 / E9I37-1</strain>
    </source>
</reference>
<dbReference type="EC" id="2.7.13.3" evidence="3"/>
<dbReference type="eggNOG" id="COG2205">
    <property type="taxonomic scope" value="Bacteria"/>
</dbReference>
<sequence length="433" mass="49542">MLSSKSLRLNFLIKLTASMVVLLIFFSLILSTYINYGVETSLRSSLIKQANYLFAKYPNLEEAIQKQDPLLRQTLKINAKIVSLPGGSYKPRHFRQIRKGNRTYLEGYFPYRFQQQLYLVLSRDITLQKRLQNQVFQAIIFMNILAMGLIILYAFFLSKMLLSPIRYFSQKLEKMNENILEPLDLEKIPLEFRPLGQSINKLITRIKSFLLYKKELFVGTAHELKTPLAVIKTRSQVTLMKRSKSQESLEQTIRENVSTVDDMNRIISAILEFGRAEGAQFEPPVTLDLMEFLHKKAEEYALLAEASGKTLRYRLTPKQLKGRFQPLLLTQILQNLVQNALRFTPEGGTVRFFSYLKENHLVIKIRDEGPGIDESVDLFAPFKRSQDSPGAGLGLFLVKSAADALGAEVRLQNRRDGRGTVATLILPLENLDS</sequence>
<feature type="transmembrane region" description="Helical" evidence="13">
    <location>
        <begin position="135"/>
        <end position="156"/>
    </location>
</feature>
<dbReference type="InterPro" id="IPR003594">
    <property type="entry name" value="HATPase_dom"/>
</dbReference>
<dbReference type="CDD" id="cd00075">
    <property type="entry name" value="HATPase"/>
    <property type="match status" value="1"/>
</dbReference>
<evidence type="ECO:0000256" key="1">
    <source>
        <dbReference type="ARBA" id="ARBA00000085"/>
    </source>
</evidence>
<dbReference type="RefSeq" id="WP_013554839.1">
    <property type="nucleotide sequence ID" value="NC_014935.1"/>
</dbReference>
<dbReference type="OrthoDB" id="9762826at2"/>
<dbReference type="Pfam" id="PF02518">
    <property type="entry name" value="HATPase_c"/>
    <property type="match status" value="1"/>
</dbReference>
<keyword evidence="11" id="KW-0902">Two-component regulatory system</keyword>
<keyword evidence="16" id="KW-1185">Reference proteome</keyword>
<keyword evidence="7" id="KW-0547">Nucleotide-binding</keyword>
<evidence type="ECO:0000256" key="2">
    <source>
        <dbReference type="ARBA" id="ARBA00004141"/>
    </source>
</evidence>
<dbReference type="InterPro" id="IPR004358">
    <property type="entry name" value="Sig_transdc_His_kin-like_C"/>
</dbReference>
<dbReference type="InterPro" id="IPR036097">
    <property type="entry name" value="HisK_dim/P_sf"/>
</dbReference>
<keyword evidence="10 13" id="KW-1133">Transmembrane helix</keyword>
<evidence type="ECO:0000256" key="13">
    <source>
        <dbReference type="SAM" id="Phobius"/>
    </source>
</evidence>
<evidence type="ECO:0000256" key="4">
    <source>
        <dbReference type="ARBA" id="ARBA00022553"/>
    </source>
</evidence>
<comment type="catalytic activity">
    <reaction evidence="1">
        <text>ATP + protein L-histidine = ADP + protein N-phospho-L-histidine.</text>
        <dbReference type="EC" id="2.7.13.3"/>
    </reaction>
</comment>
<dbReference type="Gene3D" id="1.10.287.130">
    <property type="match status" value="1"/>
</dbReference>
<keyword evidence="12 13" id="KW-0472">Membrane</keyword>
<keyword evidence="5" id="KW-0808">Transferase</keyword>
<evidence type="ECO:0000256" key="8">
    <source>
        <dbReference type="ARBA" id="ARBA00022777"/>
    </source>
</evidence>
<dbReference type="SMART" id="SM00387">
    <property type="entry name" value="HATPase_c"/>
    <property type="match status" value="1"/>
</dbReference>
<dbReference type="CDD" id="cd00082">
    <property type="entry name" value="HisKA"/>
    <property type="match status" value="1"/>
</dbReference>
<keyword evidence="6 13" id="KW-0812">Transmembrane</keyword>
<reference evidence="16" key="2">
    <citation type="submission" date="2011-01" db="EMBL/GenBank/DDBJ databases">
        <title>The complete genome of Nitratifractor salsuginis DSM 16511.</title>
        <authorList>
            <consortium name="US DOE Joint Genome Institute (JGI-PGF)"/>
            <person name="Lucas S."/>
            <person name="Copeland A."/>
            <person name="Lapidus A."/>
            <person name="Bruce D."/>
            <person name="Goodwin L."/>
            <person name="Pitluck S."/>
            <person name="Kyrpides N."/>
            <person name="Mavromatis K."/>
            <person name="Ivanova N."/>
            <person name="Mikhailova N."/>
            <person name="Zeytun A."/>
            <person name="Detter J.C."/>
            <person name="Tapia R."/>
            <person name="Han C."/>
            <person name="Land M."/>
            <person name="Hauser L."/>
            <person name="Markowitz V."/>
            <person name="Cheng J.-F."/>
            <person name="Hugenholtz P."/>
            <person name="Woyke T."/>
            <person name="Wu D."/>
            <person name="Tindall B."/>
            <person name="Schuetze A."/>
            <person name="Brambilla E."/>
            <person name="Klenk H.-P."/>
            <person name="Eisen J.A."/>
        </authorList>
    </citation>
    <scope>NUCLEOTIDE SEQUENCE [LARGE SCALE GENOMIC DNA]</scope>
    <source>
        <strain evidence="16">DSM 16511 / JCM 12458 / E9I37-1</strain>
    </source>
</reference>
<comment type="subcellular location">
    <subcellularLocation>
        <location evidence="2">Membrane</location>
        <topology evidence="2">Multi-pass membrane protein</topology>
    </subcellularLocation>
</comment>
<name>E6X2E9_NITSE</name>
<evidence type="ECO:0000256" key="9">
    <source>
        <dbReference type="ARBA" id="ARBA00022840"/>
    </source>
</evidence>
<dbReference type="PANTHER" id="PTHR45436:SF14">
    <property type="entry name" value="SENSOR PROTEIN QSEC"/>
    <property type="match status" value="1"/>
</dbReference>
<evidence type="ECO:0000259" key="14">
    <source>
        <dbReference type="PROSITE" id="PS50109"/>
    </source>
</evidence>
<dbReference type="PRINTS" id="PR00344">
    <property type="entry name" value="BCTRLSENSOR"/>
</dbReference>
<evidence type="ECO:0000256" key="12">
    <source>
        <dbReference type="ARBA" id="ARBA00023136"/>
    </source>
</evidence>
<keyword evidence="4" id="KW-0597">Phosphoprotein</keyword>
<feature type="transmembrane region" description="Helical" evidence="13">
    <location>
        <begin position="12"/>
        <end position="34"/>
    </location>
</feature>
<organism evidence="15 16">
    <name type="scientific">Nitratifractor salsuginis (strain DSM 16511 / JCM 12458 / E9I37-1)</name>
    <dbReference type="NCBI Taxonomy" id="749222"/>
    <lineage>
        <taxon>Bacteria</taxon>
        <taxon>Pseudomonadati</taxon>
        <taxon>Campylobacterota</taxon>
        <taxon>Epsilonproteobacteria</taxon>
        <taxon>Campylobacterales</taxon>
        <taxon>Sulfurovaceae</taxon>
        <taxon>Nitratifractor</taxon>
    </lineage>
</organism>
<keyword evidence="8 15" id="KW-0418">Kinase</keyword>
<proteinExistence type="predicted"/>
<dbReference type="HOGENOM" id="CLU_668634_0_0_7"/>
<dbReference type="AlphaFoldDB" id="E6X2E9"/>
<dbReference type="Proteomes" id="UP000008633">
    <property type="component" value="Chromosome"/>
</dbReference>
<evidence type="ECO:0000256" key="6">
    <source>
        <dbReference type="ARBA" id="ARBA00022692"/>
    </source>
</evidence>
<dbReference type="KEGG" id="nsa:Nitsa_1910"/>
<dbReference type="GO" id="GO:0005886">
    <property type="term" value="C:plasma membrane"/>
    <property type="evidence" value="ECO:0007669"/>
    <property type="project" value="TreeGrafter"/>
</dbReference>
<dbReference type="STRING" id="749222.Nitsa_1910"/>
<evidence type="ECO:0000256" key="7">
    <source>
        <dbReference type="ARBA" id="ARBA00022741"/>
    </source>
</evidence>
<evidence type="ECO:0000256" key="5">
    <source>
        <dbReference type="ARBA" id="ARBA00022679"/>
    </source>
</evidence>
<dbReference type="InterPro" id="IPR050428">
    <property type="entry name" value="TCS_sensor_his_kinase"/>
</dbReference>
<dbReference type="Pfam" id="PF00512">
    <property type="entry name" value="HisKA"/>
    <property type="match status" value="1"/>
</dbReference>
<dbReference type="PANTHER" id="PTHR45436">
    <property type="entry name" value="SENSOR HISTIDINE KINASE YKOH"/>
    <property type="match status" value="1"/>
</dbReference>
<dbReference type="InterPro" id="IPR005467">
    <property type="entry name" value="His_kinase_dom"/>
</dbReference>